<sequence length="98" mass="10928">MEMFNPPHPGETLREDVLPALGLSVSEAARQLGVSRVALSRVLNGKAAISIELARRLEVWLGGLERGARAETWLREQIQYDLWQARQQGDITDIHAVV</sequence>
<dbReference type="CDD" id="cd00093">
    <property type="entry name" value="HTH_XRE"/>
    <property type="match status" value="1"/>
</dbReference>
<dbReference type="InterPro" id="IPR010982">
    <property type="entry name" value="Lambda_DNA-bd_dom_sf"/>
</dbReference>
<dbReference type="InterPro" id="IPR001387">
    <property type="entry name" value="Cro/C1-type_HTH"/>
</dbReference>
<dbReference type="PANTHER" id="PTHR36924:SF1">
    <property type="entry name" value="ANTITOXIN HIGA-1"/>
    <property type="match status" value="1"/>
</dbReference>
<feature type="domain" description="HTH cro/C1-type" evidence="2">
    <location>
        <begin position="20"/>
        <end position="57"/>
    </location>
</feature>
<dbReference type="InterPro" id="IPR013430">
    <property type="entry name" value="Toxin_antidote_HigA"/>
</dbReference>
<dbReference type="NCBIfam" id="TIGR02607">
    <property type="entry name" value="antidote_HigA"/>
    <property type="match status" value="1"/>
</dbReference>
<dbReference type="RefSeq" id="WP_159659778.1">
    <property type="nucleotide sequence ID" value="NZ_AQPF01000002.1"/>
</dbReference>
<gene>
    <name evidence="3" type="ORF">A6D6_00412</name>
</gene>
<dbReference type="EMBL" id="AQPF01000002">
    <property type="protein sequence ID" value="KAF0808022.1"/>
    <property type="molecule type" value="Genomic_DNA"/>
</dbReference>
<dbReference type="SUPFAM" id="SSF47413">
    <property type="entry name" value="lambda repressor-like DNA-binding domains"/>
    <property type="match status" value="1"/>
</dbReference>
<comment type="caution">
    <text evidence="3">The sequence shown here is derived from an EMBL/GenBank/DDBJ whole genome shotgun (WGS) entry which is preliminary data.</text>
</comment>
<evidence type="ECO:0000256" key="1">
    <source>
        <dbReference type="ARBA" id="ARBA00023125"/>
    </source>
</evidence>
<evidence type="ECO:0000259" key="2">
    <source>
        <dbReference type="PROSITE" id="PS50943"/>
    </source>
</evidence>
<evidence type="ECO:0000313" key="4">
    <source>
        <dbReference type="Proteomes" id="UP000771797"/>
    </source>
</evidence>
<organism evidence="3 4">
    <name type="scientific">Alcanivorax xiamenensis</name>
    <dbReference type="NCBI Taxonomy" id="1177156"/>
    <lineage>
        <taxon>Bacteria</taxon>
        <taxon>Pseudomonadati</taxon>
        <taxon>Pseudomonadota</taxon>
        <taxon>Gammaproteobacteria</taxon>
        <taxon>Oceanospirillales</taxon>
        <taxon>Alcanivoracaceae</taxon>
        <taxon>Alcanivorax</taxon>
    </lineage>
</organism>
<dbReference type="Pfam" id="PF01381">
    <property type="entry name" value="HTH_3"/>
    <property type="match status" value="1"/>
</dbReference>
<accession>A0ABQ6YCT3</accession>
<dbReference type="Proteomes" id="UP000771797">
    <property type="component" value="Unassembled WGS sequence"/>
</dbReference>
<protein>
    <submittedName>
        <fullName evidence="3">XRE family transcriptional regulator</fullName>
    </submittedName>
</protein>
<proteinExistence type="predicted"/>
<evidence type="ECO:0000313" key="3">
    <source>
        <dbReference type="EMBL" id="KAF0808022.1"/>
    </source>
</evidence>
<keyword evidence="1" id="KW-0238">DNA-binding</keyword>
<reference evidence="3 4" key="1">
    <citation type="submission" date="2012-09" db="EMBL/GenBank/DDBJ databases">
        <title>Genome Sequence of alkane-degrading Bacterium Alcanivorax sp. 6-D-6.</title>
        <authorList>
            <person name="Lai Q."/>
            <person name="Shao Z."/>
        </authorList>
    </citation>
    <scope>NUCLEOTIDE SEQUENCE [LARGE SCALE GENOMIC DNA]</scope>
    <source>
        <strain evidence="3 4">6-D-6</strain>
    </source>
</reference>
<dbReference type="PROSITE" id="PS50943">
    <property type="entry name" value="HTH_CROC1"/>
    <property type="match status" value="1"/>
</dbReference>
<name>A0ABQ6YCT3_9GAMM</name>
<dbReference type="PANTHER" id="PTHR36924">
    <property type="entry name" value="ANTITOXIN HIGA-1"/>
    <property type="match status" value="1"/>
</dbReference>
<keyword evidence="4" id="KW-1185">Reference proteome</keyword>
<dbReference type="Gene3D" id="1.10.260.40">
    <property type="entry name" value="lambda repressor-like DNA-binding domains"/>
    <property type="match status" value="1"/>
</dbReference>